<evidence type="ECO:0000313" key="2">
    <source>
        <dbReference type="Proteomes" id="UP000076519"/>
    </source>
</evidence>
<dbReference type="Proteomes" id="UP000076519">
    <property type="component" value="Unassembled WGS sequence"/>
</dbReference>
<dbReference type="RefSeq" id="WP_155723355.1">
    <property type="nucleotide sequence ID" value="NZ_LIYF01000020.1"/>
</dbReference>
<protein>
    <submittedName>
        <fullName evidence="1">Uncharacterized protein</fullName>
    </submittedName>
</protein>
<dbReference type="AlphaFoldDB" id="A0A166JMP6"/>
<name>A0A166JMP6_LACLC</name>
<reference evidence="1 2" key="1">
    <citation type="submission" date="2015-08" db="EMBL/GenBank/DDBJ databases">
        <title>Draft Genome Sequences of 11 Lactococcus lactis subspecies cremoris strains.</title>
        <authorList>
            <person name="Wels M."/>
            <person name="Backus L."/>
            <person name="Boekhorst J."/>
            <person name="Dijkstra A."/>
            <person name="Beerthuizen M."/>
            <person name="Siezen R."/>
            <person name="Bachmann H."/>
            <person name="Van Hijum S."/>
        </authorList>
    </citation>
    <scope>NUCLEOTIDE SEQUENCE [LARGE SCALE GENOMIC DNA]</scope>
    <source>
        <strain evidence="1 2">KW10</strain>
    </source>
</reference>
<accession>A0A166JMP6</accession>
<gene>
    <name evidence="1" type="ORF">AB996_1201</name>
</gene>
<proteinExistence type="predicted"/>
<dbReference type="EMBL" id="LIYF01000020">
    <property type="protein sequence ID" value="KZK06425.1"/>
    <property type="molecule type" value="Genomic_DNA"/>
</dbReference>
<sequence>MKNYPKLSLKKSQGTAEIFQKSEISSNLRRTGAPIAQADKTIAIRRFL</sequence>
<dbReference type="PATRIC" id="fig|1359.32.peg.1367"/>
<comment type="caution">
    <text evidence="1">The sequence shown here is derived from an EMBL/GenBank/DDBJ whole genome shotgun (WGS) entry which is preliminary data.</text>
</comment>
<organism evidence="1 2">
    <name type="scientific">Lactococcus lactis subsp. cremoris</name>
    <name type="common">Streptococcus cremoris</name>
    <dbReference type="NCBI Taxonomy" id="1359"/>
    <lineage>
        <taxon>Bacteria</taxon>
        <taxon>Bacillati</taxon>
        <taxon>Bacillota</taxon>
        <taxon>Bacilli</taxon>
        <taxon>Lactobacillales</taxon>
        <taxon>Streptococcaceae</taxon>
        <taxon>Lactococcus</taxon>
    </lineage>
</organism>
<evidence type="ECO:0000313" key="1">
    <source>
        <dbReference type="EMBL" id="KZK06425.1"/>
    </source>
</evidence>